<dbReference type="PANTHER" id="PTHR43520">
    <property type="entry name" value="ATP7, ISOFORM B"/>
    <property type="match status" value="1"/>
</dbReference>
<dbReference type="EMBL" id="JAGMUU010000015">
    <property type="protein sequence ID" value="KAH7137440.1"/>
    <property type="molecule type" value="Genomic_DNA"/>
</dbReference>
<evidence type="ECO:0000259" key="4">
    <source>
        <dbReference type="Pfam" id="PF00122"/>
    </source>
</evidence>
<dbReference type="OrthoDB" id="432719at2759"/>
<dbReference type="GO" id="GO:0016887">
    <property type="term" value="F:ATP hydrolysis activity"/>
    <property type="evidence" value="ECO:0007669"/>
    <property type="project" value="InterPro"/>
</dbReference>
<protein>
    <submittedName>
        <fullName evidence="5">HAD-like domain-containing protein</fullName>
    </submittedName>
</protein>
<accession>A0A9P9EGH5</accession>
<dbReference type="GO" id="GO:0016020">
    <property type="term" value="C:membrane"/>
    <property type="evidence" value="ECO:0007669"/>
    <property type="project" value="InterPro"/>
</dbReference>
<evidence type="ECO:0000313" key="5">
    <source>
        <dbReference type="EMBL" id="KAH7137440.1"/>
    </source>
</evidence>
<dbReference type="NCBIfam" id="TIGR01494">
    <property type="entry name" value="ATPase_P-type"/>
    <property type="match status" value="1"/>
</dbReference>
<dbReference type="InterPro" id="IPR036412">
    <property type="entry name" value="HAD-like_sf"/>
</dbReference>
<dbReference type="SUPFAM" id="SSF81653">
    <property type="entry name" value="Calcium ATPase, transduction domain A"/>
    <property type="match status" value="1"/>
</dbReference>
<proteinExistence type="predicted"/>
<evidence type="ECO:0000313" key="6">
    <source>
        <dbReference type="Proteomes" id="UP000717696"/>
    </source>
</evidence>
<keyword evidence="3" id="KW-1278">Translocase</keyword>
<dbReference type="GO" id="GO:0055070">
    <property type="term" value="P:copper ion homeostasis"/>
    <property type="evidence" value="ECO:0007669"/>
    <property type="project" value="TreeGrafter"/>
</dbReference>
<name>A0A9P9EGH5_9HYPO</name>
<dbReference type="Gene3D" id="2.70.150.10">
    <property type="entry name" value="Calcium-transporting ATPase, cytoplasmic transduction domain A"/>
    <property type="match status" value="1"/>
</dbReference>
<dbReference type="AlphaFoldDB" id="A0A9P9EGH5"/>
<keyword evidence="6" id="KW-1185">Reference proteome</keyword>
<dbReference type="Gene3D" id="3.40.50.1000">
    <property type="entry name" value="HAD superfamily/HAD-like"/>
    <property type="match status" value="1"/>
</dbReference>
<dbReference type="PANTHER" id="PTHR43520:SF8">
    <property type="entry name" value="P-TYPE CU(+) TRANSPORTER"/>
    <property type="match status" value="1"/>
</dbReference>
<dbReference type="Proteomes" id="UP000717696">
    <property type="component" value="Unassembled WGS sequence"/>
</dbReference>
<dbReference type="InterPro" id="IPR001757">
    <property type="entry name" value="P_typ_ATPase"/>
</dbReference>
<organism evidence="5 6">
    <name type="scientific">Dactylonectria estremocensis</name>
    <dbReference type="NCBI Taxonomy" id="1079267"/>
    <lineage>
        <taxon>Eukaryota</taxon>
        <taxon>Fungi</taxon>
        <taxon>Dikarya</taxon>
        <taxon>Ascomycota</taxon>
        <taxon>Pezizomycotina</taxon>
        <taxon>Sordariomycetes</taxon>
        <taxon>Hypocreomycetidae</taxon>
        <taxon>Hypocreales</taxon>
        <taxon>Nectriaceae</taxon>
        <taxon>Dactylonectria</taxon>
    </lineage>
</organism>
<dbReference type="SUPFAM" id="SSF56784">
    <property type="entry name" value="HAD-like"/>
    <property type="match status" value="1"/>
</dbReference>
<evidence type="ECO:0000256" key="3">
    <source>
        <dbReference type="ARBA" id="ARBA00022967"/>
    </source>
</evidence>
<sequence length="294" mass="32109">MHPTDQLVPSTFLQPGDQIVVAKFSVIPCDCYVTTGSSLVNQAIVTGEPMPLKKAGRDILLGGTRNLGGELVCVVDKEQGCSFYAELVNSVVEASGCKAQEYQYPDAITKYFVLGVLLQSILAPTAQLLRFIGYCEQERHRHHRWFPDDSKLQNTKTILFDETGTLTRATLEDAIREDAKSTIDQLTSMRYDYKLLTGDVAQSAHRVCDVIGIRLLAREATPQNKLNYVKSLQEDEKSVAMIGDGLNDAPSLAAADVGIALCKEAASPTAGASAMILNSRWDSILLLLEVSRQA</sequence>
<dbReference type="Pfam" id="PF00122">
    <property type="entry name" value="E1-E2_ATPase"/>
    <property type="match status" value="1"/>
</dbReference>
<comment type="caution">
    <text evidence="5">The sequence shown here is derived from an EMBL/GenBank/DDBJ whole genome shotgun (WGS) entry which is preliminary data.</text>
</comment>
<dbReference type="GO" id="GO:0005507">
    <property type="term" value="F:copper ion binding"/>
    <property type="evidence" value="ECO:0007669"/>
    <property type="project" value="TreeGrafter"/>
</dbReference>
<feature type="domain" description="P-type ATPase A" evidence="4">
    <location>
        <begin position="6"/>
        <end position="90"/>
    </location>
</feature>
<gene>
    <name evidence="5" type="ORF">B0J13DRAFT_625213</name>
</gene>
<dbReference type="GO" id="GO:0012505">
    <property type="term" value="C:endomembrane system"/>
    <property type="evidence" value="ECO:0007669"/>
    <property type="project" value="UniProtKB-SubCell"/>
</dbReference>
<dbReference type="GO" id="GO:0043682">
    <property type="term" value="F:P-type divalent copper transporter activity"/>
    <property type="evidence" value="ECO:0007669"/>
    <property type="project" value="TreeGrafter"/>
</dbReference>
<dbReference type="Pfam" id="PF00702">
    <property type="entry name" value="Hydrolase"/>
    <property type="match status" value="1"/>
</dbReference>
<dbReference type="InterPro" id="IPR008250">
    <property type="entry name" value="ATPase_P-typ_transduc_dom_A_sf"/>
</dbReference>
<dbReference type="InterPro" id="IPR059000">
    <property type="entry name" value="ATPase_P-type_domA"/>
</dbReference>
<reference evidence="5" key="1">
    <citation type="journal article" date="2021" name="Nat. Commun.">
        <title>Genetic determinants of endophytism in the Arabidopsis root mycobiome.</title>
        <authorList>
            <person name="Mesny F."/>
            <person name="Miyauchi S."/>
            <person name="Thiergart T."/>
            <person name="Pickel B."/>
            <person name="Atanasova L."/>
            <person name="Karlsson M."/>
            <person name="Huettel B."/>
            <person name="Barry K.W."/>
            <person name="Haridas S."/>
            <person name="Chen C."/>
            <person name="Bauer D."/>
            <person name="Andreopoulos W."/>
            <person name="Pangilinan J."/>
            <person name="LaButti K."/>
            <person name="Riley R."/>
            <person name="Lipzen A."/>
            <person name="Clum A."/>
            <person name="Drula E."/>
            <person name="Henrissat B."/>
            <person name="Kohler A."/>
            <person name="Grigoriev I.V."/>
            <person name="Martin F.M."/>
            <person name="Hacquard S."/>
        </authorList>
    </citation>
    <scope>NUCLEOTIDE SEQUENCE</scope>
    <source>
        <strain evidence="5">MPI-CAGE-AT-0021</strain>
    </source>
</reference>
<dbReference type="PRINTS" id="PR00119">
    <property type="entry name" value="CATATPASE"/>
</dbReference>
<dbReference type="GO" id="GO:0005524">
    <property type="term" value="F:ATP binding"/>
    <property type="evidence" value="ECO:0007669"/>
    <property type="project" value="InterPro"/>
</dbReference>
<evidence type="ECO:0000256" key="2">
    <source>
        <dbReference type="ARBA" id="ARBA00022723"/>
    </source>
</evidence>
<comment type="subcellular location">
    <subcellularLocation>
        <location evidence="1">Endomembrane system</location>
        <topology evidence="1">Multi-pass membrane protein</topology>
    </subcellularLocation>
</comment>
<evidence type="ECO:0000256" key="1">
    <source>
        <dbReference type="ARBA" id="ARBA00004127"/>
    </source>
</evidence>
<dbReference type="InterPro" id="IPR023214">
    <property type="entry name" value="HAD_sf"/>
</dbReference>
<keyword evidence="2" id="KW-0479">Metal-binding</keyword>